<dbReference type="SUPFAM" id="SSF82282">
    <property type="entry name" value="Homocysteine S-methyltransferase"/>
    <property type="match status" value="1"/>
</dbReference>
<dbReference type="GO" id="GO:0032259">
    <property type="term" value="P:methylation"/>
    <property type="evidence" value="ECO:0007669"/>
    <property type="project" value="UniProtKB-KW"/>
</dbReference>
<dbReference type="InterPro" id="IPR003726">
    <property type="entry name" value="HCY_dom"/>
</dbReference>
<proteinExistence type="predicted"/>
<feature type="domain" description="Hcy-binding" evidence="6">
    <location>
        <begin position="21"/>
        <end position="342"/>
    </location>
</feature>
<feature type="binding site" evidence="5">
    <location>
        <position position="328"/>
    </location>
    <ligand>
        <name>Zn(2+)</name>
        <dbReference type="ChEBI" id="CHEBI:29105"/>
    </ligand>
</feature>
<evidence type="ECO:0000256" key="4">
    <source>
        <dbReference type="ARBA" id="ARBA00022833"/>
    </source>
</evidence>
<dbReference type="GO" id="GO:0033528">
    <property type="term" value="P:S-methylmethionine cycle"/>
    <property type="evidence" value="ECO:0007669"/>
    <property type="project" value="TreeGrafter"/>
</dbReference>
<dbReference type="Proteomes" id="UP001280581">
    <property type="component" value="Unassembled WGS sequence"/>
</dbReference>
<dbReference type="InterPro" id="IPR036589">
    <property type="entry name" value="HCY_dom_sf"/>
</dbReference>
<name>A0AAN6LTF0_9PLEO</name>
<evidence type="ECO:0000256" key="2">
    <source>
        <dbReference type="ARBA" id="ARBA00022679"/>
    </source>
</evidence>
<organism evidence="7 8">
    <name type="scientific">Pseudopithomyces chartarum</name>
    <dbReference type="NCBI Taxonomy" id="1892770"/>
    <lineage>
        <taxon>Eukaryota</taxon>
        <taxon>Fungi</taxon>
        <taxon>Dikarya</taxon>
        <taxon>Ascomycota</taxon>
        <taxon>Pezizomycotina</taxon>
        <taxon>Dothideomycetes</taxon>
        <taxon>Pleosporomycetidae</taxon>
        <taxon>Pleosporales</taxon>
        <taxon>Massarineae</taxon>
        <taxon>Didymosphaeriaceae</taxon>
        <taxon>Pseudopithomyces</taxon>
    </lineage>
</organism>
<keyword evidence="8" id="KW-1185">Reference proteome</keyword>
<reference evidence="7 8" key="1">
    <citation type="submission" date="2021-02" db="EMBL/GenBank/DDBJ databases">
        <title>Genome assembly of Pseudopithomyces chartarum.</title>
        <authorList>
            <person name="Jauregui R."/>
            <person name="Singh J."/>
            <person name="Voisey C."/>
        </authorList>
    </citation>
    <scope>NUCLEOTIDE SEQUENCE [LARGE SCALE GENOMIC DNA]</scope>
    <source>
        <strain evidence="7 8">AGR01</strain>
    </source>
</reference>
<dbReference type="GO" id="GO:0009086">
    <property type="term" value="P:methionine biosynthetic process"/>
    <property type="evidence" value="ECO:0007669"/>
    <property type="project" value="TreeGrafter"/>
</dbReference>
<evidence type="ECO:0000259" key="6">
    <source>
        <dbReference type="PROSITE" id="PS50970"/>
    </source>
</evidence>
<gene>
    <name evidence="7" type="ORF">GRF29_103g273927</name>
</gene>
<keyword evidence="2 5" id="KW-0808">Transferase</keyword>
<keyword evidence="4 5" id="KW-0862">Zinc</keyword>
<dbReference type="Gene3D" id="3.20.20.330">
    <property type="entry name" value="Homocysteine-binding-like domain"/>
    <property type="match status" value="1"/>
</dbReference>
<keyword evidence="1 5" id="KW-0489">Methyltransferase</keyword>
<comment type="cofactor">
    <cofactor evidence="5">
        <name>Zn(2+)</name>
        <dbReference type="ChEBI" id="CHEBI:29105"/>
    </cofactor>
</comment>
<sequence length="349" mass="36724">MTRRLGPMAKHMSGPMALLQTAISISIDLNSRSVEKCLPGTHLEPYQRSSHRPSFSNHGSIQMDHISSSLWSASLLSTAPALIHQTHASYFSAGAQIATTASYQASIPGLTSHLHISPSEASALVAKSVHLAQDARNEVSTLAKGPLLIAGSVGPYGAYLANGSEYTGAYTLSPDEFKAFHRGRITALLDAGADILACETLPSYAETMALAQMLDAEFPTTESFFAFTLSSPAVLPDGTPLSTLIPALERYANIVAVGVNCVSPELALEGLKEIAKFTSKPLVVYPNSGEQWDAGARQWGGRKSEGGELVRWVEEVWAAGGRVVGGCCRTGPDEIGVIGGVVEGKNGGS</sequence>
<evidence type="ECO:0000313" key="7">
    <source>
        <dbReference type="EMBL" id="KAK3207218.1"/>
    </source>
</evidence>
<accession>A0AAN6LTF0</accession>
<protein>
    <recommendedName>
        <fullName evidence="6">Hcy-binding domain-containing protein</fullName>
    </recommendedName>
</protein>
<evidence type="ECO:0000256" key="1">
    <source>
        <dbReference type="ARBA" id="ARBA00022603"/>
    </source>
</evidence>
<dbReference type="EMBL" id="WVTA01000009">
    <property type="protein sequence ID" value="KAK3207218.1"/>
    <property type="molecule type" value="Genomic_DNA"/>
</dbReference>
<comment type="caution">
    <text evidence="7">The sequence shown here is derived from an EMBL/GenBank/DDBJ whole genome shotgun (WGS) entry which is preliminary data.</text>
</comment>
<evidence type="ECO:0000313" key="8">
    <source>
        <dbReference type="Proteomes" id="UP001280581"/>
    </source>
</evidence>
<dbReference type="AlphaFoldDB" id="A0AAN6LTF0"/>
<dbReference type="GO" id="GO:0008898">
    <property type="term" value="F:S-adenosylmethionine-homocysteine S-methyltransferase activity"/>
    <property type="evidence" value="ECO:0007669"/>
    <property type="project" value="TreeGrafter"/>
</dbReference>
<keyword evidence="3 5" id="KW-0479">Metal-binding</keyword>
<feature type="binding site" evidence="5">
    <location>
        <position position="327"/>
    </location>
    <ligand>
        <name>Zn(2+)</name>
        <dbReference type="ChEBI" id="CHEBI:29105"/>
    </ligand>
</feature>
<dbReference type="PANTHER" id="PTHR46015">
    <property type="entry name" value="ZGC:172121"/>
    <property type="match status" value="1"/>
</dbReference>
<dbReference type="InterPro" id="IPR051486">
    <property type="entry name" value="Hcy_S-methyltransferase"/>
</dbReference>
<dbReference type="Pfam" id="PF02574">
    <property type="entry name" value="S-methyl_trans"/>
    <property type="match status" value="1"/>
</dbReference>
<dbReference type="GO" id="GO:0046872">
    <property type="term" value="F:metal ion binding"/>
    <property type="evidence" value="ECO:0007669"/>
    <property type="project" value="UniProtKB-KW"/>
</dbReference>
<dbReference type="PANTHER" id="PTHR46015:SF1">
    <property type="entry name" value="HOMOCYSTEINE S-METHYLTRANSFERASE-LIKE ISOFORM 1"/>
    <property type="match status" value="1"/>
</dbReference>
<feature type="binding site" evidence="5">
    <location>
        <position position="261"/>
    </location>
    <ligand>
        <name>Zn(2+)</name>
        <dbReference type="ChEBI" id="CHEBI:29105"/>
    </ligand>
</feature>
<dbReference type="NCBIfam" id="NF007020">
    <property type="entry name" value="PRK09485.1"/>
    <property type="match status" value="1"/>
</dbReference>
<evidence type="ECO:0000256" key="3">
    <source>
        <dbReference type="ARBA" id="ARBA00022723"/>
    </source>
</evidence>
<dbReference type="PROSITE" id="PS50970">
    <property type="entry name" value="HCY"/>
    <property type="match status" value="1"/>
</dbReference>
<evidence type="ECO:0000256" key="5">
    <source>
        <dbReference type="PROSITE-ProRule" id="PRU00333"/>
    </source>
</evidence>